<evidence type="ECO:0000313" key="3">
    <source>
        <dbReference type="Proteomes" id="UP001333818"/>
    </source>
</evidence>
<dbReference type="RefSeq" id="WP_330484778.1">
    <property type="nucleotide sequence ID" value="NZ_JAZBJZ010000073.1"/>
</dbReference>
<name>A0AAW9Q4H4_9CYAN</name>
<dbReference type="SUPFAM" id="SSF53098">
    <property type="entry name" value="Ribonuclease H-like"/>
    <property type="match status" value="1"/>
</dbReference>
<dbReference type="InterPro" id="IPR012337">
    <property type="entry name" value="RNaseH-like_sf"/>
</dbReference>
<feature type="region of interest" description="Disordered" evidence="1">
    <location>
        <begin position="136"/>
        <end position="160"/>
    </location>
</feature>
<keyword evidence="3" id="KW-1185">Reference proteome</keyword>
<accession>A0AAW9Q4H4</accession>
<organism evidence="2 3">
    <name type="scientific">Tumidithrix elongata BACA0141</name>
    <dbReference type="NCBI Taxonomy" id="2716417"/>
    <lineage>
        <taxon>Bacteria</taxon>
        <taxon>Bacillati</taxon>
        <taxon>Cyanobacteriota</taxon>
        <taxon>Cyanophyceae</taxon>
        <taxon>Pseudanabaenales</taxon>
        <taxon>Pseudanabaenaceae</taxon>
        <taxon>Tumidithrix</taxon>
        <taxon>Tumidithrix elongata</taxon>
    </lineage>
</organism>
<reference evidence="2" key="1">
    <citation type="submission" date="2024-01" db="EMBL/GenBank/DDBJ databases">
        <title>Bank of Algae and Cyanobacteria of the Azores (BACA) strain genomes.</title>
        <authorList>
            <person name="Luz R."/>
            <person name="Cordeiro R."/>
            <person name="Fonseca A."/>
            <person name="Goncalves V."/>
        </authorList>
    </citation>
    <scope>NUCLEOTIDE SEQUENCE</scope>
    <source>
        <strain evidence="2">BACA0141</strain>
    </source>
</reference>
<dbReference type="Proteomes" id="UP001333818">
    <property type="component" value="Unassembled WGS sequence"/>
</dbReference>
<comment type="caution">
    <text evidence="2">The sequence shown here is derived from an EMBL/GenBank/DDBJ whole genome shotgun (WGS) entry which is preliminary data.</text>
</comment>
<protein>
    <submittedName>
        <fullName evidence="2">Uncharacterized protein</fullName>
    </submittedName>
</protein>
<gene>
    <name evidence="2" type="ORF">V2H45_16515</name>
</gene>
<dbReference type="EMBL" id="JAZBJZ010000073">
    <property type="protein sequence ID" value="MEE3718345.1"/>
    <property type="molecule type" value="Genomic_DNA"/>
</dbReference>
<evidence type="ECO:0000256" key="1">
    <source>
        <dbReference type="SAM" id="MobiDB-lite"/>
    </source>
</evidence>
<evidence type="ECO:0000313" key="2">
    <source>
        <dbReference type="EMBL" id="MEE3718345.1"/>
    </source>
</evidence>
<dbReference type="AlphaFoldDB" id="A0AAW9Q4H4"/>
<sequence>MSFLPKLQKYIRNTNVPRQLVRSPGYDEQLGFGDKEPRLSSAKLLEASMRAIPVGECTIPENQFAYFLDGIQRSWLLYYQDYVPVYYGYTAAVIRQRHEALLAKWEHQTYESLYVPFCYFDPAELIQLRSQELPVTDTKPKDVNSSAQDETSDEGEDMQPMALREAARNTISNMREKNETDLAEAWIQADLSGWLVMDGSISISRIASEHPRVVGLIKSHNTQYFRFPAQEIILNLKFGERSSVFQPPSRNPVCSWYLRLREGMNEDMHFGLIRVEASLSAIDRVDEISRWILTERRPLSLPDSRWDKMIYPIRDCEMFLRSHEPSRATFGWLN</sequence>
<proteinExistence type="predicted"/>